<reference evidence="13 14" key="1">
    <citation type="journal article" date="2014" name="Genome Biol. Evol.">
        <title>Comparative genomics and transcriptomics analyses reveal divergent lifestyle features of nematode endoparasitic fungus Hirsutella minnesotensis.</title>
        <authorList>
            <person name="Lai Y."/>
            <person name="Liu K."/>
            <person name="Zhang X."/>
            <person name="Zhang X."/>
            <person name="Li K."/>
            <person name="Wang N."/>
            <person name="Shu C."/>
            <person name="Wu Y."/>
            <person name="Wang C."/>
            <person name="Bushley K.E."/>
            <person name="Xiang M."/>
            <person name="Liu X."/>
        </authorList>
    </citation>
    <scope>NUCLEOTIDE SEQUENCE [LARGE SCALE GENOMIC DNA]</scope>
    <source>
        <strain evidence="13 14">3608</strain>
    </source>
</reference>
<dbReference type="InterPro" id="IPR001128">
    <property type="entry name" value="Cyt_P450"/>
</dbReference>
<dbReference type="Gene3D" id="1.10.630.10">
    <property type="entry name" value="Cytochrome P450"/>
    <property type="match status" value="1"/>
</dbReference>
<dbReference type="PANTHER" id="PTHR46206">
    <property type="entry name" value="CYTOCHROME P450"/>
    <property type="match status" value="1"/>
</dbReference>
<evidence type="ECO:0000256" key="2">
    <source>
        <dbReference type="ARBA" id="ARBA00004370"/>
    </source>
</evidence>
<dbReference type="PRINTS" id="PR00465">
    <property type="entry name" value="EP450IV"/>
</dbReference>
<dbReference type="InterPro" id="IPR036396">
    <property type="entry name" value="Cyt_P450_sf"/>
</dbReference>
<evidence type="ECO:0000256" key="12">
    <source>
        <dbReference type="PIRSR" id="PIRSR602403-1"/>
    </source>
</evidence>
<evidence type="ECO:0000313" key="14">
    <source>
        <dbReference type="Proteomes" id="UP000054481"/>
    </source>
</evidence>
<evidence type="ECO:0000313" key="13">
    <source>
        <dbReference type="EMBL" id="KJZ75447.1"/>
    </source>
</evidence>
<evidence type="ECO:0000256" key="11">
    <source>
        <dbReference type="ARBA" id="ARBA00023136"/>
    </source>
</evidence>
<organism evidence="13 14">
    <name type="scientific">Hirsutella minnesotensis 3608</name>
    <dbReference type="NCBI Taxonomy" id="1043627"/>
    <lineage>
        <taxon>Eukaryota</taxon>
        <taxon>Fungi</taxon>
        <taxon>Dikarya</taxon>
        <taxon>Ascomycota</taxon>
        <taxon>Pezizomycotina</taxon>
        <taxon>Sordariomycetes</taxon>
        <taxon>Hypocreomycetidae</taxon>
        <taxon>Hypocreales</taxon>
        <taxon>Ophiocordycipitaceae</taxon>
        <taxon>Hirsutella</taxon>
    </lineage>
</organism>
<keyword evidence="11" id="KW-0472">Membrane</keyword>
<dbReference type="GO" id="GO:0020037">
    <property type="term" value="F:heme binding"/>
    <property type="evidence" value="ECO:0007669"/>
    <property type="project" value="InterPro"/>
</dbReference>
<dbReference type="SUPFAM" id="SSF48264">
    <property type="entry name" value="Cytochrome P450"/>
    <property type="match status" value="1"/>
</dbReference>
<dbReference type="GO" id="GO:0005506">
    <property type="term" value="F:iron ion binding"/>
    <property type="evidence" value="ECO:0007669"/>
    <property type="project" value="InterPro"/>
</dbReference>
<dbReference type="GO" id="GO:0016020">
    <property type="term" value="C:membrane"/>
    <property type="evidence" value="ECO:0007669"/>
    <property type="project" value="UniProtKB-SubCell"/>
</dbReference>
<dbReference type="AlphaFoldDB" id="A0A0F8A0L5"/>
<dbReference type="PANTHER" id="PTHR46206:SF5">
    <property type="entry name" value="P450, PUTATIVE (EUROFUNG)-RELATED"/>
    <property type="match status" value="1"/>
</dbReference>
<comment type="similarity">
    <text evidence="3">Belongs to the cytochrome P450 family.</text>
</comment>
<evidence type="ECO:0000256" key="3">
    <source>
        <dbReference type="ARBA" id="ARBA00010617"/>
    </source>
</evidence>
<dbReference type="Pfam" id="PF00067">
    <property type="entry name" value="p450"/>
    <property type="match status" value="1"/>
</dbReference>
<proteinExistence type="inferred from homology"/>
<dbReference type="InterPro" id="IPR002403">
    <property type="entry name" value="Cyt_P450_E_grp-IV"/>
</dbReference>
<dbReference type="GO" id="GO:0004497">
    <property type="term" value="F:monooxygenase activity"/>
    <property type="evidence" value="ECO:0007669"/>
    <property type="project" value="UniProtKB-KW"/>
</dbReference>
<evidence type="ECO:0000256" key="7">
    <source>
        <dbReference type="ARBA" id="ARBA00022989"/>
    </source>
</evidence>
<protein>
    <recommendedName>
        <fullName evidence="15">Cytochrome P450</fullName>
    </recommendedName>
</protein>
<evidence type="ECO:0000256" key="8">
    <source>
        <dbReference type="ARBA" id="ARBA00023002"/>
    </source>
</evidence>
<evidence type="ECO:0000256" key="6">
    <source>
        <dbReference type="ARBA" id="ARBA00022723"/>
    </source>
</evidence>
<evidence type="ECO:0000256" key="1">
    <source>
        <dbReference type="ARBA" id="ARBA00001971"/>
    </source>
</evidence>
<keyword evidence="9 12" id="KW-0408">Iron</keyword>
<evidence type="ECO:0000256" key="5">
    <source>
        <dbReference type="ARBA" id="ARBA00022692"/>
    </source>
</evidence>
<evidence type="ECO:0000256" key="10">
    <source>
        <dbReference type="ARBA" id="ARBA00023033"/>
    </source>
</evidence>
<evidence type="ECO:0000256" key="9">
    <source>
        <dbReference type="ARBA" id="ARBA00023004"/>
    </source>
</evidence>
<dbReference type="EMBL" id="KQ030517">
    <property type="protein sequence ID" value="KJZ75447.1"/>
    <property type="molecule type" value="Genomic_DNA"/>
</dbReference>
<gene>
    <name evidence="13" type="ORF">HIM_05143</name>
</gene>
<keyword evidence="7" id="KW-1133">Transmembrane helix</keyword>
<dbReference type="OrthoDB" id="1844152at2759"/>
<keyword evidence="4 12" id="KW-0349">Heme</keyword>
<keyword evidence="5" id="KW-0812">Transmembrane</keyword>
<keyword evidence="6 12" id="KW-0479">Metal-binding</keyword>
<feature type="binding site" description="axial binding residue" evidence="12">
    <location>
        <position position="403"/>
    </location>
    <ligand>
        <name>heme</name>
        <dbReference type="ChEBI" id="CHEBI:30413"/>
    </ligand>
    <ligandPart>
        <name>Fe</name>
        <dbReference type="ChEBI" id="CHEBI:18248"/>
    </ligandPart>
</feature>
<comment type="subcellular location">
    <subcellularLocation>
        <location evidence="2">Membrane</location>
    </subcellularLocation>
</comment>
<keyword evidence="10" id="KW-0503">Monooxygenase</keyword>
<accession>A0A0F8A0L5</accession>
<keyword evidence="14" id="KW-1185">Reference proteome</keyword>
<evidence type="ECO:0000256" key="4">
    <source>
        <dbReference type="ARBA" id="ARBA00022617"/>
    </source>
</evidence>
<keyword evidence="8" id="KW-0560">Oxidoreductase</keyword>
<dbReference type="Proteomes" id="UP000054481">
    <property type="component" value="Unassembled WGS sequence"/>
</dbReference>
<dbReference type="CDD" id="cd11041">
    <property type="entry name" value="CYP503A1-like"/>
    <property type="match status" value="1"/>
</dbReference>
<evidence type="ECO:0008006" key="15">
    <source>
        <dbReference type="Google" id="ProtNLM"/>
    </source>
</evidence>
<sequence length="439" mass="50102">MIDNGYAQANGSPFRISTPSNDHLIITSKQLIKELIDAPPGDLSLHAVAKEMLQPKHTMNGFEWQDQRGVEGTGFVRAIRSRLTSHLPKIDRQLAMVIRESLEEELRDCEAEGTARKRLFPMIKRIVTRVNCFVFFGEELSRDEEFTTAALEFPEVVVLTAEVMRITPNFLRPLVASFVTRQHRAAKTMSRYLEPIVSQRLALREQSFNKNEAVASDCMQWLIDTSPRKNPWTPARMVSEIMAIWFSAVHQLAMTATYAIEDICLHSEHMQPVREEIRNQLAIESETPIVVERLPLLDSFLKESIRFTNVDAISCRRKALRDFVFGNGTVVQRGDWVCIPQRAMMHDARGYSDPENFDVFRFSRANALLGQSHRVKEVPDESPGNLTTSNIYWPIWGLGNTACLDDPQSWEILRLIGAQTTRVADFVRLAMLDARYNIP</sequence>
<name>A0A0F8A0L5_9HYPO</name>
<comment type="cofactor">
    <cofactor evidence="1 12">
        <name>heme</name>
        <dbReference type="ChEBI" id="CHEBI:30413"/>
    </cofactor>
</comment>
<dbReference type="GO" id="GO:0016705">
    <property type="term" value="F:oxidoreductase activity, acting on paired donors, with incorporation or reduction of molecular oxygen"/>
    <property type="evidence" value="ECO:0007669"/>
    <property type="project" value="InterPro"/>
</dbReference>